<evidence type="ECO:0000256" key="8">
    <source>
        <dbReference type="ARBA" id="ARBA00022840"/>
    </source>
</evidence>
<feature type="transmembrane region" description="Helical" evidence="15">
    <location>
        <begin position="234"/>
        <end position="253"/>
    </location>
</feature>
<feature type="transmembrane region" description="Helical" evidence="15">
    <location>
        <begin position="438"/>
        <end position="464"/>
    </location>
</feature>
<dbReference type="EC" id="7.2.2.10" evidence="15"/>
<dbReference type="Pfam" id="PF13246">
    <property type="entry name" value="Cation_ATPase"/>
    <property type="match status" value="1"/>
</dbReference>
<dbReference type="InterPro" id="IPR008250">
    <property type="entry name" value="ATPase_P-typ_transduc_dom_A_sf"/>
</dbReference>
<dbReference type="FunFam" id="1.20.1110.10:FF:000036">
    <property type="entry name" value="Calcium-transporting ATPase"/>
    <property type="match status" value="1"/>
</dbReference>
<evidence type="ECO:0000256" key="10">
    <source>
        <dbReference type="ARBA" id="ARBA00022860"/>
    </source>
</evidence>
<dbReference type="NCBIfam" id="TIGR01494">
    <property type="entry name" value="ATPase_P-type"/>
    <property type="match status" value="1"/>
</dbReference>
<keyword evidence="13 15" id="KW-0472">Membrane</keyword>
<dbReference type="FunFam" id="3.40.1110.10:FF:000013">
    <property type="entry name" value="Calcium-transporting ATPase"/>
    <property type="match status" value="1"/>
</dbReference>
<dbReference type="EMBL" id="OU503040">
    <property type="protein sequence ID" value="CAI9760926.1"/>
    <property type="molecule type" value="Genomic_DNA"/>
</dbReference>
<dbReference type="Proteomes" id="UP000834106">
    <property type="component" value="Chromosome 5"/>
</dbReference>
<keyword evidence="8 15" id="KW-0067">ATP-binding</keyword>
<dbReference type="SUPFAM" id="SSF81660">
    <property type="entry name" value="Metal cation-transporting ATPase, ATP-binding domain N"/>
    <property type="match status" value="1"/>
</dbReference>
<evidence type="ECO:0000256" key="9">
    <source>
        <dbReference type="ARBA" id="ARBA00022842"/>
    </source>
</evidence>
<dbReference type="Gene3D" id="3.40.1110.10">
    <property type="entry name" value="Calcium-transporting ATPase, cytoplasmic domain N"/>
    <property type="match status" value="1"/>
</dbReference>
<dbReference type="GO" id="GO:0016887">
    <property type="term" value="F:ATP hydrolysis activity"/>
    <property type="evidence" value="ECO:0007669"/>
    <property type="project" value="InterPro"/>
</dbReference>
<evidence type="ECO:0000256" key="3">
    <source>
        <dbReference type="ARBA" id="ARBA00022448"/>
    </source>
</evidence>
<dbReference type="InterPro" id="IPR024750">
    <property type="entry name" value="Ca_ATPase_N_dom"/>
</dbReference>
<evidence type="ECO:0000256" key="2">
    <source>
        <dbReference type="ARBA" id="ARBA00006124"/>
    </source>
</evidence>
<dbReference type="SUPFAM" id="SSF81665">
    <property type="entry name" value="Calcium ATPase, transmembrane domain M"/>
    <property type="match status" value="1"/>
</dbReference>
<dbReference type="FunFam" id="1.20.5.170:FF:000029">
    <property type="entry name" value="Calcium-transporting ATPase"/>
    <property type="match status" value="1"/>
</dbReference>
<keyword evidence="10" id="KW-0112">Calmodulin-binding</keyword>
<comment type="caution">
    <text evidence="15">Lacks conserved residue(s) required for the propagation of feature annotation.</text>
</comment>
<evidence type="ECO:0000256" key="1">
    <source>
        <dbReference type="ARBA" id="ARBA00004127"/>
    </source>
</evidence>
<dbReference type="InterPro" id="IPR001757">
    <property type="entry name" value="P_typ_ATPase"/>
</dbReference>
<dbReference type="InterPro" id="IPR023299">
    <property type="entry name" value="ATPase_P-typ_cyto_dom_N"/>
</dbReference>
<organism evidence="18 19">
    <name type="scientific">Fraxinus pennsylvanica</name>
    <dbReference type="NCBI Taxonomy" id="56036"/>
    <lineage>
        <taxon>Eukaryota</taxon>
        <taxon>Viridiplantae</taxon>
        <taxon>Streptophyta</taxon>
        <taxon>Embryophyta</taxon>
        <taxon>Tracheophyta</taxon>
        <taxon>Spermatophyta</taxon>
        <taxon>Magnoliopsida</taxon>
        <taxon>eudicotyledons</taxon>
        <taxon>Gunneridae</taxon>
        <taxon>Pentapetalae</taxon>
        <taxon>asterids</taxon>
        <taxon>lamiids</taxon>
        <taxon>Lamiales</taxon>
        <taxon>Oleaceae</taxon>
        <taxon>Oleeae</taxon>
        <taxon>Fraxinus</taxon>
    </lineage>
</organism>
<evidence type="ECO:0000256" key="6">
    <source>
        <dbReference type="ARBA" id="ARBA00022741"/>
    </source>
</evidence>
<keyword evidence="5 15" id="KW-0812">Transmembrane</keyword>
<dbReference type="InterPro" id="IPR023298">
    <property type="entry name" value="ATPase_P-typ_TM_dom_sf"/>
</dbReference>
<dbReference type="FunFam" id="1.20.1110.10:FF:000097">
    <property type="entry name" value="Calcium-transporting ATPase 9 plasma membrane-type"/>
    <property type="match status" value="1"/>
</dbReference>
<evidence type="ECO:0000313" key="18">
    <source>
        <dbReference type="EMBL" id="CAI9760926.1"/>
    </source>
</evidence>
<feature type="domain" description="Cation-transporting P-type ATPase N-terminal" evidence="17">
    <location>
        <begin position="145"/>
        <end position="222"/>
    </location>
</feature>
<dbReference type="GO" id="GO:0005516">
    <property type="term" value="F:calmodulin binding"/>
    <property type="evidence" value="ECO:0007669"/>
    <property type="project" value="UniProtKB-KW"/>
</dbReference>
<dbReference type="Gene3D" id="2.70.150.10">
    <property type="entry name" value="Calcium-transporting ATPase, cytoplasmic transduction domain A"/>
    <property type="match status" value="1"/>
</dbReference>
<dbReference type="PROSITE" id="PS00154">
    <property type="entry name" value="ATPASE_E1_E2"/>
    <property type="match status" value="1"/>
</dbReference>
<proteinExistence type="inferred from homology"/>
<protein>
    <recommendedName>
        <fullName evidence="15">Calcium-transporting ATPase</fullName>
        <ecNumber evidence="15">7.2.2.10</ecNumber>
    </recommendedName>
</protein>
<dbReference type="Gene3D" id="1.20.1110.10">
    <property type="entry name" value="Calcium-transporting ATPase, transmembrane domain"/>
    <property type="match status" value="1"/>
</dbReference>
<evidence type="ECO:0000256" key="4">
    <source>
        <dbReference type="ARBA" id="ARBA00022568"/>
    </source>
</evidence>
<dbReference type="InterPro" id="IPR006408">
    <property type="entry name" value="P-type_ATPase_IIB"/>
</dbReference>
<accession>A0AAD1Z3H9</accession>
<gene>
    <name evidence="18" type="ORF">FPE_LOCUS8356</name>
</gene>
<dbReference type="GO" id="GO:0012505">
    <property type="term" value="C:endomembrane system"/>
    <property type="evidence" value="ECO:0007669"/>
    <property type="project" value="UniProtKB-SubCell"/>
</dbReference>
<keyword evidence="9" id="KW-0460">Magnesium</keyword>
<dbReference type="InterPro" id="IPR018303">
    <property type="entry name" value="ATPase_P-typ_P_site"/>
</dbReference>
<evidence type="ECO:0000256" key="11">
    <source>
        <dbReference type="ARBA" id="ARBA00022989"/>
    </source>
</evidence>
<feature type="transmembrane region" description="Helical" evidence="15">
    <location>
        <begin position="384"/>
        <end position="408"/>
    </location>
</feature>
<dbReference type="PANTHER" id="PTHR24093">
    <property type="entry name" value="CATION TRANSPORTING ATPASE"/>
    <property type="match status" value="1"/>
</dbReference>
<evidence type="ECO:0000256" key="15">
    <source>
        <dbReference type="RuleBase" id="RU361146"/>
    </source>
</evidence>
<evidence type="ECO:0000256" key="16">
    <source>
        <dbReference type="SAM" id="MobiDB-lite"/>
    </source>
</evidence>
<comment type="catalytic activity">
    <reaction evidence="14 15">
        <text>Ca(2+)(in) + ATP + H2O = Ca(2+)(out) + ADP + phosphate + H(+)</text>
        <dbReference type="Rhea" id="RHEA:18105"/>
        <dbReference type="ChEBI" id="CHEBI:15377"/>
        <dbReference type="ChEBI" id="CHEBI:15378"/>
        <dbReference type="ChEBI" id="CHEBI:29108"/>
        <dbReference type="ChEBI" id="CHEBI:30616"/>
        <dbReference type="ChEBI" id="CHEBI:43474"/>
        <dbReference type="ChEBI" id="CHEBI:456216"/>
        <dbReference type="EC" id="7.2.2.10"/>
    </reaction>
</comment>
<name>A0AAD1Z3H9_9LAMI</name>
<keyword evidence="6 15" id="KW-0547">Nucleotide-binding</keyword>
<dbReference type="SUPFAM" id="SSF81653">
    <property type="entry name" value="Calcium ATPase, transduction domain A"/>
    <property type="match status" value="1"/>
</dbReference>
<evidence type="ECO:0000313" key="19">
    <source>
        <dbReference type="Proteomes" id="UP000834106"/>
    </source>
</evidence>
<dbReference type="GO" id="GO:0005388">
    <property type="term" value="F:P-type calcium transporter activity"/>
    <property type="evidence" value="ECO:0007669"/>
    <property type="project" value="UniProtKB-EC"/>
</dbReference>
<dbReference type="Gene3D" id="1.20.5.170">
    <property type="match status" value="1"/>
</dbReference>
<dbReference type="AlphaFoldDB" id="A0AAD1Z3H9"/>
<keyword evidence="19" id="KW-1185">Reference proteome</keyword>
<feature type="region of interest" description="Disordered" evidence="16">
    <location>
        <begin position="1"/>
        <end position="34"/>
    </location>
</feature>
<dbReference type="InterPro" id="IPR004014">
    <property type="entry name" value="ATPase_P-typ_cation-transptr_N"/>
</dbReference>
<evidence type="ECO:0000256" key="13">
    <source>
        <dbReference type="ARBA" id="ARBA00023136"/>
    </source>
</evidence>
<keyword evidence="3 15" id="KW-0813">Transport</keyword>
<evidence type="ECO:0000256" key="7">
    <source>
        <dbReference type="ARBA" id="ARBA00022837"/>
    </source>
</evidence>
<sequence length="747" mass="81692">MSNEEANTPPYRLHQNDLEAGNSSTDFHDDDEVGSGPFDIVRTKSAPLDRLRRWRQAALVLNASRRFRYTLDLKKEEEKKELIAKIRTHAQVVRAAFRFQISGQDAKVKETQERLPPSKSTTPVGNFDISPEELVSITRENDLTFLKRIGGVKEVADKLKSNLEKGIHGDETDLIDRKNAFGSNTYPRKKGRSFWNFLWEACKDTTLIILMVAAAASLALGIKTEGIKEGWYDGGSIAMAVLIVIIFTAVSDYRQSLQFQNLNEEKQNIHIEVIRGGRRVFISIFEIAVGDIVPLKIGDQVPADGIVVSGHSLSIDESSMTGESKIVHKDSKAPFLMSGCKVADGYGTMLVTGVGINTEWGLLMSSISEENGEETPLQVRLNGVATFIGIVGLAVAVSVLIVLVARLFTGHSKNPDGTVQFKRGQTTVGEAIDGFIKIFTVAVTIVVVAVPEGLPLAVTLTLAYSMRKMMADKALVRRLSACETMGSATTICSDKTGTLTLNQMTVVMAYSCGNKIDPPDNKSLLPPNVISLLIESIAHNTTGSVFVPEGGGALEVSGSPTEKAILQWGVNLGMDFNSAKSKSVIIHAFPFNSEKKRGGVAVKLSDSEVNVHWKGAAEIVLASCTSYIDTNNHVAPMDEDKLLVFKKAIEDMATSSLRCVAIAYRPYEMEKIPSGEEELLSWQLPEGDLILLAIVGIKDPCRPGVRDAVQLCINAGVKPKHDLRNYDSKRTLTKLLEILAIWFQFLK</sequence>
<comment type="subcellular location">
    <subcellularLocation>
        <location evidence="1">Endomembrane system</location>
        <topology evidence="1">Multi-pass membrane protein</topology>
    </subcellularLocation>
    <subcellularLocation>
        <location evidence="15">Membrane</location>
        <topology evidence="15">Multi-pass membrane protein</topology>
    </subcellularLocation>
</comment>
<keyword evidence="7 15" id="KW-0106">Calcium</keyword>
<dbReference type="GO" id="GO:0005524">
    <property type="term" value="F:ATP binding"/>
    <property type="evidence" value="ECO:0007669"/>
    <property type="project" value="UniProtKB-KW"/>
</dbReference>
<dbReference type="Pfam" id="PF00122">
    <property type="entry name" value="E1-E2_ATPase"/>
    <property type="match status" value="1"/>
</dbReference>
<evidence type="ECO:0000256" key="14">
    <source>
        <dbReference type="ARBA" id="ARBA00048694"/>
    </source>
</evidence>
<dbReference type="GO" id="GO:0005886">
    <property type="term" value="C:plasma membrane"/>
    <property type="evidence" value="ECO:0007669"/>
    <property type="project" value="TreeGrafter"/>
</dbReference>
<dbReference type="Pfam" id="PF12515">
    <property type="entry name" value="CaATP_NAI"/>
    <property type="match status" value="1"/>
</dbReference>
<dbReference type="SMART" id="SM00831">
    <property type="entry name" value="Cation_ATPase_N"/>
    <property type="match status" value="1"/>
</dbReference>
<comment type="function">
    <text evidence="15">Catalyzes the hydrolysis of ATP coupled with the transport of calcium.</text>
</comment>
<keyword evidence="12 15" id="KW-0406">Ion transport</keyword>
<dbReference type="PANTHER" id="PTHR24093:SF369">
    <property type="entry name" value="CALCIUM-TRANSPORTING ATPASE"/>
    <property type="match status" value="1"/>
</dbReference>
<dbReference type="PRINTS" id="PR00119">
    <property type="entry name" value="CATATPASE"/>
</dbReference>
<evidence type="ECO:0000256" key="12">
    <source>
        <dbReference type="ARBA" id="ARBA00023065"/>
    </source>
</evidence>
<dbReference type="PRINTS" id="PR00121">
    <property type="entry name" value="NAKATPASE"/>
</dbReference>
<comment type="similarity">
    <text evidence="2 15">Belongs to the cation transport ATPase (P-type) (TC 3.A.3) family. Type IIB subfamily.</text>
</comment>
<dbReference type="NCBIfam" id="TIGR01517">
    <property type="entry name" value="ATPase-IIB_Ca"/>
    <property type="match status" value="1"/>
</dbReference>
<keyword evidence="4 15" id="KW-0109">Calcium transport</keyword>
<evidence type="ECO:0000256" key="5">
    <source>
        <dbReference type="ARBA" id="ARBA00022692"/>
    </source>
</evidence>
<feature type="transmembrane region" description="Helical" evidence="15">
    <location>
        <begin position="197"/>
        <end position="222"/>
    </location>
</feature>
<dbReference type="InterPro" id="IPR059000">
    <property type="entry name" value="ATPase_P-type_domA"/>
</dbReference>
<dbReference type="Pfam" id="PF00690">
    <property type="entry name" value="Cation_ATPase_N"/>
    <property type="match status" value="1"/>
</dbReference>
<dbReference type="FunFam" id="2.70.150.10:FF:000006">
    <property type="entry name" value="Calcium-transporting ATPase"/>
    <property type="match status" value="1"/>
</dbReference>
<reference evidence="18" key="1">
    <citation type="submission" date="2023-05" db="EMBL/GenBank/DDBJ databases">
        <authorList>
            <person name="Huff M."/>
        </authorList>
    </citation>
    <scope>NUCLEOTIDE SEQUENCE</scope>
</reference>
<evidence type="ECO:0000259" key="17">
    <source>
        <dbReference type="SMART" id="SM00831"/>
    </source>
</evidence>
<keyword evidence="11 15" id="KW-1133">Transmembrane helix</keyword>